<evidence type="ECO:0000256" key="4">
    <source>
        <dbReference type="PROSITE-ProRule" id="PRU00433"/>
    </source>
</evidence>
<dbReference type="PROSITE" id="PS51007">
    <property type="entry name" value="CYTC"/>
    <property type="match status" value="1"/>
</dbReference>
<organism evidence="6 7">
    <name type="scientific">Acidicapsa dinghuensis</name>
    <dbReference type="NCBI Taxonomy" id="2218256"/>
    <lineage>
        <taxon>Bacteria</taxon>
        <taxon>Pseudomonadati</taxon>
        <taxon>Acidobacteriota</taxon>
        <taxon>Terriglobia</taxon>
        <taxon>Terriglobales</taxon>
        <taxon>Acidobacteriaceae</taxon>
        <taxon>Acidicapsa</taxon>
    </lineage>
</organism>
<dbReference type="InterPro" id="IPR009056">
    <property type="entry name" value="Cyt_c-like_dom"/>
</dbReference>
<keyword evidence="7" id="KW-1185">Reference proteome</keyword>
<dbReference type="InterPro" id="IPR036909">
    <property type="entry name" value="Cyt_c-like_dom_sf"/>
</dbReference>
<sequence length="193" mass="21070">MFRFLFGIILGVLIVPAAVWLWFSHGHPPVAVADPPLPFERLITGVPLHARIDREMPASPPIAADEAAFVAGAQIYREQCSFCHGIYGNPSEVGKHMFPDAPPLWQKHHNGQVVGVSDDPPGETYWKVANGIRLTGMPSYKSVLSDTQMWQVSLLLANADKPLPPAALTFLKTPINFDLTPQSTPSATTPVKK</sequence>
<evidence type="ECO:0000313" key="6">
    <source>
        <dbReference type="EMBL" id="MFC5863912.1"/>
    </source>
</evidence>
<evidence type="ECO:0000259" key="5">
    <source>
        <dbReference type="PROSITE" id="PS51007"/>
    </source>
</evidence>
<dbReference type="Proteomes" id="UP001596091">
    <property type="component" value="Unassembled WGS sequence"/>
</dbReference>
<dbReference type="SUPFAM" id="SSF46626">
    <property type="entry name" value="Cytochrome c"/>
    <property type="match status" value="1"/>
</dbReference>
<evidence type="ECO:0000256" key="1">
    <source>
        <dbReference type="ARBA" id="ARBA00022617"/>
    </source>
</evidence>
<evidence type="ECO:0000256" key="3">
    <source>
        <dbReference type="ARBA" id="ARBA00023004"/>
    </source>
</evidence>
<protein>
    <submittedName>
        <fullName evidence="6">C-type cytochrome</fullName>
    </submittedName>
</protein>
<keyword evidence="1 4" id="KW-0349">Heme</keyword>
<dbReference type="EMBL" id="JBHSPH010000007">
    <property type="protein sequence ID" value="MFC5863912.1"/>
    <property type="molecule type" value="Genomic_DNA"/>
</dbReference>
<feature type="domain" description="Cytochrome c" evidence="5">
    <location>
        <begin position="67"/>
        <end position="160"/>
    </location>
</feature>
<evidence type="ECO:0000313" key="7">
    <source>
        <dbReference type="Proteomes" id="UP001596091"/>
    </source>
</evidence>
<gene>
    <name evidence="6" type="ORF">ACFPT7_16505</name>
</gene>
<keyword evidence="3 4" id="KW-0408">Iron</keyword>
<proteinExistence type="predicted"/>
<dbReference type="Gene3D" id="1.10.760.10">
    <property type="entry name" value="Cytochrome c-like domain"/>
    <property type="match status" value="1"/>
</dbReference>
<reference evidence="7" key="1">
    <citation type="journal article" date="2019" name="Int. J. Syst. Evol. Microbiol.">
        <title>The Global Catalogue of Microorganisms (GCM) 10K type strain sequencing project: providing services to taxonomists for standard genome sequencing and annotation.</title>
        <authorList>
            <consortium name="The Broad Institute Genomics Platform"/>
            <consortium name="The Broad Institute Genome Sequencing Center for Infectious Disease"/>
            <person name="Wu L."/>
            <person name="Ma J."/>
        </authorList>
    </citation>
    <scope>NUCLEOTIDE SEQUENCE [LARGE SCALE GENOMIC DNA]</scope>
    <source>
        <strain evidence="7">JCM 4087</strain>
    </source>
</reference>
<keyword evidence="2 4" id="KW-0479">Metal-binding</keyword>
<dbReference type="RefSeq" id="WP_263342263.1">
    <property type="nucleotide sequence ID" value="NZ_JAGSYH010000010.1"/>
</dbReference>
<dbReference type="Pfam" id="PF13442">
    <property type="entry name" value="Cytochrome_CBB3"/>
    <property type="match status" value="1"/>
</dbReference>
<name>A0ABW1EJH5_9BACT</name>
<accession>A0ABW1EJH5</accession>
<comment type="caution">
    <text evidence="6">The sequence shown here is derived from an EMBL/GenBank/DDBJ whole genome shotgun (WGS) entry which is preliminary data.</text>
</comment>
<evidence type="ECO:0000256" key="2">
    <source>
        <dbReference type="ARBA" id="ARBA00022723"/>
    </source>
</evidence>